<dbReference type="EMBL" id="DUZY01000001">
    <property type="protein sequence ID" value="DAD22149.1"/>
    <property type="molecule type" value="Genomic_DNA"/>
</dbReference>
<evidence type="ECO:0000313" key="2">
    <source>
        <dbReference type="EMBL" id="DAD22149.1"/>
    </source>
</evidence>
<evidence type="ECO:0000256" key="1">
    <source>
        <dbReference type="SAM" id="MobiDB-lite"/>
    </source>
</evidence>
<reference evidence="2 3" key="1">
    <citation type="journal article" date="2020" name="Mol. Biol. Evol.">
        <title>Distinct Expression and Methylation Patterns for Genes with Different Fates following a Single Whole-Genome Duplication in Flowering Plants.</title>
        <authorList>
            <person name="Shi T."/>
            <person name="Rahmani R.S."/>
            <person name="Gugger P.F."/>
            <person name="Wang M."/>
            <person name="Li H."/>
            <person name="Zhang Y."/>
            <person name="Li Z."/>
            <person name="Wang Q."/>
            <person name="Van de Peer Y."/>
            <person name="Marchal K."/>
            <person name="Chen J."/>
        </authorList>
    </citation>
    <scope>NUCLEOTIDE SEQUENCE [LARGE SCALE GENOMIC DNA]</scope>
    <source>
        <tissue evidence="2">Leaf</tissue>
    </source>
</reference>
<organism evidence="2 3">
    <name type="scientific">Nelumbo nucifera</name>
    <name type="common">Sacred lotus</name>
    <dbReference type="NCBI Taxonomy" id="4432"/>
    <lineage>
        <taxon>Eukaryota</taxon>
        <taxon>Viridiplantae</taxon>
        <taxon>Streptophyta</taxon>
        <taxon>Embryophyta</taxon>
        <taxon>Tracheophyta</taxon>
        <taxon>Spermatophyta</taxon>
        <taxon>Magnoliopsida</taxon>
        <taxon>Proteales</taxon>
        <taxon>Nelumbonaceae</taxon>
        <taxon>Nelumbo</taxon>
    </lineage>
</organism>
<gene>
    <name evidence="2" type="ORF">HUJ06_023612</name>
</gene>
<keyword evidence="3" id="KW-1185">Reference proteome</keyword>
<feature type="region of interest" description="Disordered" evidence="1">
    <location>
        <begin position="1"/>
        <end position="22"/>
    </location>
</feature>
<sequence>MFFRSQDTNEMGCSQGSLHQSR</sequence>
<accession>A0A822XSS9</accession>
<comment type="caution">
    <text evidence="2">The sequence shown here is derived from an EMBL/GenBank/DDBJ whole genome shotgun (WGS) entry which is preliminary data.</text>
</comment>
<dbReference type="Proteomes" id="UP000607653">
    <property type="component" value="Unassembled WGS sequence"/>
</dbReference>
<protein>
    <submittedName>
        <fullName evidence="2">Uncharacterized protein</fullName>
    </submittedName>
</protein>
<name>A0A822XSS9_NELNU</name>
<proteinExistence type="predicted"/>
<evidence type="ECO:0000313" key="3">
    <source>
        <dbReference type="Proteomes" id="UP000607653"/>
    </source>
</evidence>
<dbReference type="AlphaFoldDB" id="A0A822XSS9"/>